<dbReference type="EMBL" id="KV927675">
    <property type="protein sequence ID" value="PIO34906.1"/>
    <property type="molecule type" value="Genomic_DNA"/>
</dbReference>
<accession>A0A2G9S458</accession>
<dbReference type="Gene3D" id="3.60.10.10">
    <property type="entry name" value="Endonuclease/exonuclease/phosphatase"/>
    <property type="match status" value="1"/>
</dbReference>
<name>A0A2G9S458_AQUCT</name>
<dbReference type="SUPFAM" id="SSF56219">
    <property type="entry name" value="DNase I-like"/>
    <property type="match status" value="1"/>
</dbReference>
<dbReference type="Pfam" id="PF03372">
    <property type="entry name" value="Exo_endo_phos"/>
    <property type="match status" value="1"/>
</dbReference>
<sequence length="234" mass="26316">MLLKTLNIGSWNIRGMGDPTKKAAVFSVMEAYGAELVCLQETHLTNETKLQVRCNKFQEQYHSVHSSYSRGVATSITIGTTIWICHSPSVKEGRQWYRHRCRLHYRHTGTSSVPPHSPAIAYRHKVHHQYCNQYHHTGLPISTAMSQRVYTPEDAYAILTMSDDESSGDLPLSNSGLEYEPVEDSGLESESEEETVPPKRIRRSGPRSEDLPTTNSSRPQEEEPSTSTGSTRPT</sequence>
<dbReference type="GO" id="GO:0003824">
    <property type="term" value="F:catalytic activity"/>
    <property type="evidence" value="ECO:0007669"/>
    <property type="project" value="InterPro"/>
</dbReference>
<keyword evidence="4" id="KW-1185">Reference proteome</keyword>
<evidence type="ECO:0000313" key="3">
    <source>
        <dbReference type="EMBL" id="PIO34906.1"/>
    </source>
</evidence>
<feature type="compositionally biased region" description="Polar residues" evidence="1">
    <location>
        <begin position="225"/>
        <end position="234"/>
    </location>
</feature>
<feature type="domain" description="Endonuclease/exonuclease/phosphatase" evidence="2">
    <location>
        <begin position="9"/>
        <end position="120"/>
    </location>
</feature>
<feature type="region of interest" description="Disordered" evidence="1">
    <location>
        <begin position="163"/>
        <end position="234"/>
    </location>
</feature>
<dbReference type="OrthoDB" id="8961218at2759"/>
<dbReference type="Proteomes" id="UP000228934">
    <property type="component" value="Unassembled WGS sequence"/>
</dbReference>
<protein>
    <recommendedName>
        <fullName evidence="2">Endonuclease/exonuclease/phosphatase domain-containing protein</fullName>
    </recommendedName>
</protein>
<dbReference type="InterPro" id="IPR036691">
    <property type="entry name" value="Endo/exonu/phosph_ase_sf"/>
</dbReference>
<feature type="compositionally biased region" description="Acidic residues" evidence="1">
    <location>
        <begin position="180"/>
        <end position="195"/>
    </location>
</feature>
<gene>
    <name evidence="3" type="ORF">AB205_0131840</name>
</gene>
<evidence type="ECO:0000313" key="4">
    <source>
        <dbReference type="Proteomes" id="UP000228934"/>
    </source>
</evidence>
<dbReference type="InterPro" id="IPR005135">
    <property type="entry name" value="Endo/exonuclease/phosphatase"/>
</dbReference>
<reference evidence="4" key="1">
    <citation type="journal article" date="2017" name="Nat. Commun.">
        <title>The North American bullfrog draft genome provides insight into hormonal regulation of long noncoding RNA.</title>
        <authorList>
            <person name="Hammond S.A."/>
            <person name="Warren R.L."/>
            <person name="Vandervalk B.P."/>
            <person name="Kucuk E."/>
            <person name="Khan H."/>
            <person name="Gibb E.A."/>
            <person name="Pandoh P."/>
            <person name="Kirk H."/>
            <person name="Zhao Y."/>
            <person name="Jones M."/>
            <person name="Mungall A.J."/>
            <person name="Coope R."/>
            <person name="Pleasance S."/>
            <person name="Moore R.A."/>
            <person name="Holt R.A."/>
            <person name="Round J.M."/>
            <person name="Ohora S."/>
            <person name="Walle B.V."/>
            <person name="Veldhoen N."/>
            <person name="Helbing C.C."/>
            <person name="Birol I."/>
        </authorList>
    </citation>
    <scope>NUCLEOTIDE SEQUENCE [LARGE SCALE GENOMIC DNA]</scope>
</reference>
<evidence type="ECO:0000259" key="2">
    <source>
        <dbReference type="Pfam" id="PF03372"/>
    </source>
</evidence>
<organism evidence="3 4">
    <name type="scientific">Aquarana catesbeiana</name>
    <name type="common">American bullfrog</name>
    <name type="synonym">Rana catesbeiana</name>
    <dbReference type="NCBI Taxonomy" id="8400"/>
    <lineage>
        <taxon>Eukaryota</taxon>
        <taxon>Metazoa</taxon>
        <taxon>Chordata</taxon>
        <taxon>Craniata</taxon>
        <taxon>Vertebrata</taxon>
        <taxon>Euteleostomi</taxon>
        <taxon>Amphibia</taxon>
        <taxon>Batrachia</taxon>
        <taxon>Anura</taxon>
        <taxon>Neobatrachia</taxon>
        <taxon>Ranoidea</taxon>
        <taxon>Ranidae</taxon>
        <taxon>Aquarana</taxon>
    </lineage>
</organism>
<evidence type="ECO:0000256" key="1">
    <source>
        <dbReference type="SAM" id="MobiDB-lite"/>
    </source>
</evidence>
<dbReference type="AlphaFoldDB" id="A0A2G9S458"/>
<proteinExistence type="predicted"/>